<evidence type="ECO:0008006" key="4">
    <source>
        <dbReference type="Google" id="ProtNLM"/>
    </source>
</evidence>
<evidence type="ECO:0000256" key="1">
    <source>
        <dbReference type="SAM" id="Phobius"/>
    </source>
</evidence>
<dbReference type="RefSeq" id="WP_344459971.1">
    <property type="nucleotide sequence ID" value="NZ_BAAANT010000001.1"/>
</dbReference>
<keyword evidence="1" id="KW-0472">Membrane</keyword>
<keyword evidence="3" id="KW-1185">Reference proteome</keyword>
<feature type="transmembrane region" description="Helical" evidence="1">
    <location>
        <begin position="94"/>
        <end position="114"/>
    </location>
</feature>
<organism evidence="2 3">
    <name type="scientific">Kitasatospora kazusensis</name>
    <dbReference type="NCBI Taxonomy" id="407974"/>
    <lineage>
        <taxon>Bacteria</taxon>
        <taxon>Bacillati</taxon>
        <taxon>Actinomycetota</taxon>
        <taxon>Actinomycetes</taxon>
        <taxon>Kitasatosporales</taxon>
        <taxon>Streptomycetaceae</taxon>
        <taxon>Kitasatospora</taxon>
    </lineage>
</organism>
<name>A0ABN2YQP7_9ACTN</name>
<keyword evidence="1" id="KW-1133">Transmembrane helix</keyword>
<reference evidence="2 3" key="1">
    <citation type="journal article" date="2019" name="Int. J. Syst. Evol. Microbiol.">
        <title>The Global Catalogue of Microorganisms (GCM) 10K type strain sequencing project: providing services to taxonomists for standard genome sequencing and annotation.</title>
        <authorList>
            <consortium name="The Broad Institute Genomics Platform"/>
            <consortium name="The Broad Institute Genome Sequencing Center for Infectious Disease"/>
            <person name="Wu L."/>
            <person name="Ma J."/>
        </authorList>
    </citation>
    <scope>NUCLEOTIDE SEQUENCE [LARGE SCALE GENOMIC DNA]</scope>
    <source>
        <strain evidence="2 3">JCM 14560</strain>
    </source>
</reference>
<comment type="caution">
    <text evidence="2">The sequence shown here is derived from an EMBL/GenBank/DDBJ whole genome shotgun (WGS) entry which is preliminary data.</text>
</comment>
<proteinExistence type="predicted"/>
<dbReference type="Proteomes" id="UP001422759">
    <property type="component" value="Unassembled WGS sequence"/>
</dbReference>
<dbReference type="EMBL" id="BAAANT010000001">
    <property type="protein sequence ID" value="GAA2130914.1"/>
    <property type="molecule type" value="Genomic_DNA"/>
</dbReference>
<sequence length="128" mass="13839">MDTRQDEVKRDLDAAVQTRKELGKEYEAEIVDSFLARLDSRLDARVEQRVAERLAGDSPRKPGKDGTSQQFKLQVVSLAMGIPLSGIAGGLGGLTGLVVCWAGIVGVNVAGALSDRRTSRERARGEWS</sequence>
<evidence type="ECO:0000313" key="3">
    <source>
        <dbReference type="Proteomes" id="UP001422759"/>
    </source>
</evidence>
<evidence type="ECO:0000313" key="2">
    <source>
        <dbReference type="EMBL" id="GAA2130914.1"/>
    </source>
</evidence>
<accession>A0ABN2YQP7</accession>
<keyword evidence="1" id="KW-0812">Transmembrane</keyword>
<gene>
    <name evidence="2" type="ORF">GCM10009760_04070</name>
</gene>
<protein>
    <recommendedName>
        <fullName evidence="4">Integral membrane protein</fullName>
    </recommendedName>
</protein>